<protein>
    <submittedName>
        <fullName evidence="3">Heat shock protein HslJ</fullName>
    </submittedName>
</protein>
<dbReference type="InterPro" id="IPR038670">
    <property type="entry name" value="HslJ-like_sf"/>
</dbReference>
<accession>A0ABT6MCP0</accession>
<evidence type="ECO:0000313" key="4">
    <source>
        <dbReference type="Proteomes" id="UP001160334"/>
    </source>
</evidence>
<evidence type="ECO:0000259" key="2">
    <source>
        <dbReference type="Pfam" id="PF03724"/>
    </source>
</evidence>
<dbReference type="PROSITE" id="PS51257">
    <property type="entry name" value="PROKAR_LIPOPROTEIN"/>
    <property type="match status" value="1"/>
</dbReference>
<organism evidence="3 4">
    <name type="scientific">Prescottella agglutinans</name>
    <dbReference type="NCBI Taxonomy" id="1644129"/>
    <lineage>
        <taxon>Bacteria</taxon>
        <taxon>Bacillati</taxon>
        <taxon>Actinomycetota</taxon>
        <taxon>Actinomycetes</taxon>
        <taxon>Mycobacteriales</taxon>
        <taxon>Nocardiaceae</taxon>
        <taxon>Prescottella</taxon>
    </lineage>
</organism>
<dbReference type="EMBL" id="JARXVC010000008">
    <property type="protein sequence ID" value="MDH6282075.1"/>
    <property type="molecule type" value="Genomic_DNA"/>
</dbReference>
<name>A0ABT6MCP0_9NOCA</name>
<feature type="domain" description="DUF306" evidence="2">
    <location>
        <begin position="160"/>
        <end position="268"/>
    </location>
</feature>
<dbReference type="Proteomes" id="UP001160334">
    <property type="component" value="Unassembled WGS sequence"/>
</dbReference>
<keyword evidence="4" id="KW-1185">Reference proteome</keyword>
<dbReference type="PANTHER" id="PTHR35535">
    <property type="entry name" value="HEAT SHOCK PROTEIN HSLJ"/>
    <property type="match status" value="1"/>
</dbReference>
<dbReference type="PANTHER" id="PTHR35535:SF2">
    <property type="entry name" value="DUF306 DOMAIN-CONTAINING PROTEIN"/>
    <property type="match status" value="1"/>
</dbReference>
<feature type="chain" id="PRO_5046548282" evidence="1">
    <location>
        <begin position="19"/>
        <end position="273"/>
    </location>
</feature>
<feature type="domain" description="DUF306" evidence="2">
    <location>
        <begin position="47"/>
        <end position="149"/>
    </location>
</feature>
<dbReference type="InterPro" id="IPR005184">
    <property type="entry name" value="DUF306_Meta_HslJ"/>
</dbReference>
<comment type="caution">
    <text evidence="3">The sequence shown here is derived from an EMBL/GenBank/DDBJ whole genome shotgun (WGS) entry which is preliminary data.</text>
</comment>
<keyword evidence="1" id="KW-0732">Signal</keyword>
<proteinExistence type="predicted"/>
<gene>
    <name evidence="3" type="ORF">M2280_003298</name>
</gene>
<reference evidence="3 4" key="1">
    <citation type="submission" date="2023-04" db="EMBL/GenBank/DDBJ databases">
        <title>Forest soil microbial communities from Buena Vista Peninsula, Colon Province, Panama.</title>
        <authorList>
            <person name="Bouskill N."/>
        </authorList>
    </citation>
    <scope>NUCLEOTIDE SEQUENCE [LARGE SCALE GENOMIC DNA]</scope>
    <source>
        <strain evidence="3 4">CFH S0262</strain>
    </source>
</reference>
<dbReference type="Gene3D" id="2.40.128.270">
    <property type="match status" value="2"/>
</dbReference>
<sequence length="273" mass="27675">MRTLPAALALLCAATLTACGNTADGADTGSTAETSAAAAPASPADALWGRTFLSISVTGSTIPGGGPLEVAFPEHNHIAMSAGCNRGVSSVDLGGGTVKTGPIATTMMACPGDLAGADKWMTDLFAAQPSWTLTDDVLTLASQNVTVTLADKKTTEPDRPVVGTTWVVESLITPDAVVTSTALETSAPSLTIGQDGQATGSTGCNRFSGPVRVGDSTITFGKLATTRVACPDDVTDVERAVLHVLDGEVTYTVSGPTMELTRPDGTGLHLRGN</sequence>
<feature type="signal peptide" evidence="1">
    <location>
        <begin position="1"/>
        <end position="18"/>
    </location>
</feature>
<evidence type="ECO:0000256" key="1">
    <source>
        <dbReference type="SAM" id="SignalP"/>
    </source>
</evidence>
<dbReference type="RefSeq" id="WP_280761377.1">
    <property type="nucleotide sequence ID" value="NZ_JARXVC010000008.1"/>
</dbReference>
<evidence type="ECO:0000313" key="3">
    <source>
        <dbReference type="EMBL" id="MDH6282075.1"/>
    </source>
</evidence>
<keyword evidence="3" id="KW-0346">Stress response</keyword>
<dbReference type="InterPro" id="IPR053147">
    <property type="entry name" value="Hsp_HslJ-like"/>
</dbReference>
<dbReference type="Pfam" id="PF03724">
    <property type="entry name" value="META"/>
    <property type="match status" value="2"/>
</dbReference>